<sequence length="228" mass="26045">MNYLYIFILIFIILAVSFYTQYKYDSIHRETFSNNKKNNNTFVLLGDSILKNNSYVKNGGSVEDILRESKGNNLYCLAANNSTIVDVYSQIDGISIELNNENTQIFLSSGGNDILSQYVDKSDSDVSDSHVLNVIFIAYKKLVKSIQTKMNKSKIVLIDIYYPTSNQFSQYKPIVQEWNQMLEKYAHENSYGLIQISKIVTESDDFTLSIEPSEKGGEKIARSILNYK</sequence>
<keyword evidence="1" id="KW-0812">Transmembrane</keyword>
<feature type="domain" description="SGNH hydrolase-type esterase" evidence="2">
    <location>
        <begin position="44"/>
        <end position="205"/>
    </location>
</feature>
<dbReference type="Gene3D" id="3.40.50.1110">
    <property type="entry name" value="SGNH hydrolase"/>
    <property type="match status" value="1"/>
</dbReference>
<name>A0A6C0IFW0_9ZZZZ</name>
<evidence type="ECO:0000259" key="2">
    <source>
        <dbReference type="Pfam" id="PF13472"/>
    </source>
</evidence>
<dbReference type="EMBL" id="MN740174">
    <property type="protein sequence ID" value="QHT92034.1"/>
    <property type="molecule type" value="Genomic_DNA"/>
</dbReference>
<keyword evidence="1" id="KW-1133">Transmembrane helix</keyword>
<organism evidence="3">
    <name type="scientific">viral metagenome</name>
    <dbReference type="NCBI Taxonomy" id="1070528"/>
    <lineage>
        <taxon>unclassified sequences</taxon>
        <taxon>metagenomes</taxon>
        <taxon>organismal metagenomes</taxon>
    </lineage>
</organism>
<proteinExistence type="predicted"/>
<keyword evidence="1" id="KW-0472">Membrane</keyword>
<dbReference type="AlphaFoldDB" id="A0A6C0IFW0"/>
<accession>A0A6C0IFW0</accession>
<evidence type="ECO:0000256" key="1">
    <source>
        <dbReference type="SAM" id="Phobius"/>
    </source>
</evidence>
<dbReference type="InterPro" id="IPR013830">
    <property type="entry name" value="SGNH_hydro"/>
</dbReference>
<dbReference type="Pfam" id="PF13472">
    <property type="entry name" value="Lipase_GDSL_2"/>
    <property type="match status" value="1"/>
</dbReference>
<protein>
    <recommendedName>
        <fullName evidence="2">SGNH hydrolase-type esterase domain-containing protein</fullName>
    </recommendedName>
</protein>
<reference evidence="3" key="1">
    <citation type="journal article" date="2020" name="Nature">
        <title>Giant virus diversity and host interactions through global metagenomics.</title>
        <authorList>
            <person name="Schulz F."/>
            <person name="Roux S."/>
            <person name="Paez-Espino D."/>
            <person name="Jungbluth S."/>
            <person name="Walsh D.A."/>
            <person name="Denef V.J."/>
            <person name="McMahon K.D."/>
            <person name="Konstantinidis K.T."/>
            <person name="Eloe-Fadrosh E.A."/>
            <person name="Kyrpides N.C."/>
            <person name="Woyke T."/>
        </authorList>
    </citation>
    <scope>NUCLEOTIDE SEQUENCE</scope>
    <source>
        <strain evidence="3">GVMAG-M-3300023184-86</strain>
    </source>
</reference>
<dbReference type="SUPFAM" id="SSF52266">
    <property type="entry name" value="SGNH hydrolase"/>
    <property type="match status" value="1"/>
</dbReference>
<dbReference type="CDD" id="cd00229">
    <property type="entry name" value="SGNH_hydrolase"/>
    <property type="match status" value="1"/>
</dbReference>
<evidence type="ECO:0000313" key="3">
    <source>
        <dbReference type="EMBL" id="QHT92034.1"/>
    </source>
</evidence>
<dbReference type="InterPro" id="IPR036514">
    <property type="entry name" value="SGNH_hydro_sf"/>
</dbReference>
<feature type="transmembrane region" description="Helical" evidence="1">
    <location>
        <begin position="6"/>
        <end position="22"/>
    </location>
</feature>